<evidence type="ECO:0000259" key="2">
    <source>
        <dbReference type="Pfam" id="PF00144"/>
    </source>
</evidence>
<dbReference type="Pfam" id="PF00144">
    <property type="entry name" value="Beta-lactamase"/>
    <property type="match status" value="1"/>
</dbReference>
<dbReference type="EMBL" id="POUA01000073">
    <property type="protein sequence ID" value="PZG48865.1"/>
    <property type="molecule type" value="Genomic_DNA"/>
</dbReference>
<sequence>MNPNVAAGATAGPRYPDGRNTLVNRATAAGLAGLACAMLTLSTLPAAAEPAANRARLGDVQQALEALAKSPEVVGAIGEVYVDGKRVGKGSAGTRLLNGKGGKIPTGSRFRVGSQTKQMTGVVVLQLVKEGKLKLDDKLSDLLPEVAGKDLVERAGEITLQQLVQHTSGIPNFFDEKLVGTFDFTTYYPPIELVKKSRTLPRTQEPGEKFSYSNTNYMLLGLIIEKYTKHTLAAEFERRVFDPVGMDDSYLPTKFPGGIKGPHGHGYFPDSTGKPRDVDRLNMSYGYAAGGVISTAHDISAFQRAFAQNRMLPEDLKKVLMGPPRSAPQPSGQPPEGGDGQRQPALPCGGEPLIMPLKGSAPGFNAVTFTSPDGRMQFALSATLAVSNLDESVHPLLVKAAEAVFCPQK</sequence>
<comment type="caution">
    <text evidence="3">The sequence shown here is derived from an EMBL/GenBank/DDBJ whole genome shotgun (WGS) entry which is preliminary data.</text>
</comment>
<evidence type="ECO:0000313" key="3">
    <source>
        <dbReference type="EMBL" id="PZG48865.1"/>
    </source>
</evidence>
<dbReference type="InterPro" id="IPR001466">
    <property type="entry name" value="Beta-lactam-related"/>
</dbReference>
<feature type="domain" description="Beta-lactamase-related" evidence="2">
    <location>
        <begin position="61"/>
        <end position="398"/>
    </location>
</feature>
<reference evidence="3 4" key="1">
    <citation type="submission" date="2018-01" db="EMBL/GenBank/DDBJ databases">
        <title>Draft genome sequence of Sphaerisporangium sp. 7K107.</title>
        <authorList>
            <person name="Sahin N."/>
            <person name="Saygin H."/>
            <person name="Ay H."/>
        </authorList>
    </citation>
    <scope>NUCLEOTIDE SEQUENCE [LARGE SCALE GENOMIC DNA]</scope>
    <source>
        <strain evidence="3 4">7K107</strain>
    </source>
</reference>
<name>A0A2W2HA37_9ACTN</name>
<dbReference type="InterPro" id="IPR050491">
    <property type="entry name" value="AmpC-like"/>
</dbReference>
<gene>
    <name evidence="3" type="ORF">C1I98_12230</name>
</gene>
<dbReference type="Proteomes" id="UP000248544">
    <property type="component" value="Unassembled WGS sequence"/>
</dbReference>
<accession>A0A2W2HA37</accession>
<evidence type="ECO:0000313" key="4">
    <source>
        <dbReference type="Proteomes" id="UP000248544"/>
    </source>
</evidence>
<dbReference type="SUPFAM" id="SSF56601">
    <property type="entry name" value="beta-lactamase/transpeptidase-like"/>
    <property type="match status" value="1"/>
</dbReference>
<dbReference type="InterPro" id="IPR012338">
    <property type="entry name" value="Beta-lactam/transpept-like"/>
</dbReference>
<dbReference type="AlphaFoldDB" id="A0A2W2HA37"/>
<feature type="region of interest" description="Disordered" evidence="1">
    <location>
        <begin position="319"/>
        <end position="349"/>
    </location>
</feature>
<evidence type="ECO:0000256" key="1">
    <source>
        <dbReference type="SAM" id="MobiDB-lite"/>
    </source>
</evidence>
<keyword evidence="4" id="KW-1185">Reference proteome</keyword>
<dbReference type="PANTHER" id="PTHR46825">
    <property type="entry name" value="D-ALANYL-D-ALANINE-CARBOXYPEPTIDASE/ENDOPEPTIDASE AMPH"/>
    <property type="match status" value="1"/>
</dbReference>
<dbReference type="PANTHER" id="PTHR46825:SF7">
    <property type="entry name" value="D-ALANYL-D-ALANINE CARBOXYPEPTIDASE"/>
    <property type="match status" value="1"/>
</dbReference>
<protein>
    <recommendedName>
        <fullName evidence="2">Beta-lactamase-related domain-containing protein</fullName>
    </recommendedName>
</protein>
<organism evidence="3 4">
    <name type="scientific">Spongiactinospora gelatinilytica</name>
    <dbReference type="NCBI Taxonomy" id="2666298"/>
    <lineage>
        <taxon>Bacteria</taxon>
        <taxon>Bacillati</taxon>
        <taxon>Actinomycetota</taxon>
        <taxon>Actinomycetes</taxon>
        <taxon>Streptosporangiales</taxon>
        <taxon>Streptosporangiaceae</taxon>
        <taxon>Spongiactinospora</taxon>
    </lineage>
</organism>
<dbReference type="Gene3D" id="3.40.710.10">
    <property type="entry name" value="DD-peptidase/beta-lactamase superfamily"/>
    <property type="match status" value="1"/>
</dbReference>
<proteinExistence type="predicted"/>